<reference evidence="2" key="1">
    <citation type="submission" date="2020-07" db="EMBL/GenBank/DDBJ databases">
        <title>Multicomponent nature underlies the extraordinary mechanical properties of spider dragline silk.</title>
        <authorList>
            <person name="Kono N."/>
            <person name="Nakamura H."/>
            <person name="Mori M."/>
            <person name="Yoshida Y."/>
            <person name="Ohtoshi R."/>
            <person name="Malay A.D."/>
            <person name="Moran D.A.P."/>
            <person name="Tomita M."/>
            <person name="Numata K."/>
            <person name="Arakawa K."/>
        </authorList>
    </citation>
    <scope>NUCLEOTIDE SEQUENCE</scope>
</reference>
<comment type="caution">
    <text evidence="2">The sequence shown here is derived from an EMBL/GenBank/DDBJ whole genome shotgun (WGS) entry which is preliminary data.</text>
</comment>
<gene>
    <name evidence="2" type="ORF">TNCT_639531</name>
</gene>
<keyword evidence="1" id="KW-1133">Transmembrane helix</keyword>
<evidence type="ECO:0000313" key="3">
    <source>
        <dbReference type="Proteomes" id="UP000887116"/>
    </source>
</evidence>
<dbReference type="EMBL" id="BMAO01010928">
    <property type="protein sequence ID" value="GFQ70304.1"/>
    <property type="molecule type" value="Genomic_DNA"/>
</dbReference>
<accession>A0A8X6F5R2</accession>
<evidence type="ECO:0000313" key="2">
    <source>
        <dbReference type="EMBL" id="GFQ70304.1"/>
    </source>
</evidence>
<dbReference type="Proteomes" id="UP000887116">
    <property type="component" value="Unassembled WGS sequence"/>
</dbReference>
<dbReference type="AlphaFoldDB" id="A0A8X6F5R2"/>
<name>A0A8X6F5R2_TRICU</name>
<organism evidence="2 3">
    <name type="scientific">Trichonephila clavata</name>
    <name type="common">Joro spider</name>
    <name type="synonym">Nephila clavata</name>
    <dbReference type="NCBI Taxonomy" id="2740835"/>
    <lineage>
        <taxon>Eukaryota</taxon>
        <taxon>Metazoa</taxon>
        <taxon>Ecdysozoa</taxon>
        <taxon>Arthropoda</taxon>
        <taxon>Chelicerata</taxon>
        <taxon>Arachnida</taxon>
        <taxon>Araneae</taxon>
        <taxon>Araneomorphae</taxon>
        <taxon>Entelegynae</taxon>
        <taxon>Araneoidea</taxon>
        <taxon>Nephilidae</taxon>
        <taxon>Trichonephila</taxon>
    </lineage>
</organism>
<keyword evidence="3" id="KW-1185">Reference proteome</keyword>
<evidence type="ECO:0000256" key="1">
    <source>
        <dbReference type="SAM" id="Phobius"/>
    </source>
</evidence>
<keyword evidence="1" id="KW-0472">Membrane</keyword>
<protein>
    <submittedName>
        <fullName evidence="2">Uncharacterized protein</fullName>
    </submittedName>
</protein>
<proteinExistence type="predicted"/>
<sequence length="85" mass="9109">MSTAHDLSHNSTSGPRGLPGVAGNAITATVTAGGIFSLPHVIKLWGLCKRGRVLRKRMYHGACQISFNTTKETASNRVILRFTTA</sequence>
<keyword evidence="1" id="KW-0812">Transmembrane</keyword>
<feature type="transmembrane region" description="Helical" evidence="1">
    <location>
        <begin position="25"/>
        <end position="48"/>
    </location>
</feature>